<dbReference type="EnsemblMetazoa" id="tetur08g00130.1">
    <property type="protein sequence ID" value="tetur08g00130.1"/>
    <property type="gene ID" value="tetur08g00130"/>
</dbReference>
<evidence type="ECO:0000256" key="1">
    <source>
        <dbReference type="ARBA" id="ARBA00000476"/>
    </source>
</evidence>
<feature type="domain" description="Xylose isomerase-like TIM barrel" evidence="9">
    <location>
        <begin position="85"/>
        <end position="258"/>
    </location>
</feature>
<reference evidence="11" key="1">
    <citation type="submission" date="2011-08" db="EMBL/GenBank/DDBJ databases">
        <authorList>
            <person name="Rombauts S."/>
        </authorList>
    </citation>
    <scope>NUCLEOTIDE SEQUENCE</scope>
    <source>
        <strain evidence="11">London</strain>
    </source>
</reference>
<dbReference type="SUPFAM" id="SSF51658">
    <property type="entry name" value="Xylose isomerase-like"/>
    <property type="match status" value="1"/>
</dbReference>
<dbReference type="Gene3D" id="3.20.20.150">
    <property type="entry name" value="Divalent-metal-dependent TIM barrel enzymes"/>
    <property type="match status" value="1"/>
</dbReference>
<dbReference type="OMA" id="HIESYHE"/>
<dbReference type="OrthoDB" id="4214675at2759"/>
<gene>
    <name evidence="10" type="primary">107362476</name>
</gene>
<dbReference type="InterPro" id="IPR013022">
    <property type="entry name" value="Xyl_isomerase-like_TIM-brl"/>
</dbReference>
<evidence type="ECO:0000256" key="8">
    <source>
        <dbReference type="PIRSR" id="PIRSR006241-50"/>
    </source>
</evidence>
<dbReference type="InterPro" id="IPR036237">
    <property type="entry name" value="Xyl_isomerase-like_sf"/>
</dbReference>
<evidence type="ECO:0000256" key="2">
    <source>
        <dbReference type="ARBA" id="ARBA00002968"/>
    </source>
</evidence>
<dbReference type="Proteomes" id="UP000015104">
    <property type="component" value="Unassembled WGS sequence"/>
</dbReference>
<evidence type="ECO:0000256" key="3">
    <source>
        <dbReference type="ARBA" id="ARBA00005962"/>
    </source>
</evidence>
<comment type="catalytic activity">
    <reaction evidence="1 7">
        <text>3-hydroxypyruvate = 2-hydroxy-3-oxopropanoate</text>
        <dbReference type="Rhea" id="RHEA:11952"/>
        <dbReference type="ChEBI" id="CHEBI:17180"/>
        <dbReference type="ChEBI" id="CHEBI:57978"/>
        <dbReference type="EC" id="5.3.1.22"/>
    </reaction>
</comment>
<dbReference type="InterPro" id="IPR026040">
    <property type="entry name" value="HyI-like"/>
</dbReference>
<evidence type="ECO:0000313" key="11">
    <source>
        <dbReference type="Proteomes" id="UP000015104"/>
    </source>
</evidence>
<reference evidence="10" key="2">
    <citation type="submission" date="2015-06" db="UniProtKB">
        <authorList>
            <consortium name="EnsemblMetazoa"/>
        </authorList>
    </citation>
    <scope>IDENTIFICATION</scope>
</reference>
<sequence>MKFAANLSTMFSDLPTLQERYEYVCFKCPVKFDAIECQDPYMLAIKDWRRLFENCSVKGAKLPKWELINSVPLFLEFPDLRIPSFEEYRLKVLDKTLEYAKFLDCQKVHLILGDLPFKSENPDQITHLTEKMTTLLYQAAHYLELEHVNCVIEPLSLKERERYYLRSYKLAVKILEQNTKSKNLRLLTDIYHLQRVEGNLTEAINKYMPLTGHVQISQVPLRDCPFNEGEINYRYVLEVLRKVHRGFIGLEYKCTTEDDLLWINNYTN</sequence>
<dbReference type="GO" id="GO:0008903">
    <property type="term" value="F:hydroxypyruvate isomerase activity"/>
    <property type="evidence" value="ECO:0007669"/>
    <property type="project" value="UniProtKB-EC"/>
</dbReference>
<dbReference type="STRING" id="32264.T1KAE9"/>
<evidence type="ECO:0000313" key="10">
    <source>
        <dbReference type="EnsemblMetazoa" id="tetur08g00130.1"/>
    </source>
</evidence>
<protein>
    <recommendedName>
        <fullName evidence="5 7">Putative hydroxypyruvate isomerase</fullName>
        <ecNumber evidence="4 7">5.3.1.22</ecNumber>
    </recommendedName>
</protein>
<dbReference type="InterPro" id="IPR050417">
    <property type="entry name" value="Sugar_Epim/Isomerase"/>
</dbReference>
<evidence type="ECO:0000256" key="6">
    <source>
        <dbReference type="ARBA" id="ARBA00023235"/>
    </source>
</evidence>
<feature type="active site" description="Proton donor/acceptor" evidence="8">
    <location>
        <position position="153"/>
    </location>
</feature>
<dbReference type="PANTHER" id="PTHR43489">
    <property type="entry name" value="ISOMERASE"/>
    <property type="match status" value="1"/>
</dbReference>
<dbReference type="HOGENOM" id="CLU_050006_1_1_1"/>
<dbReference type="eggNOG" id="KOG4518">
    <property type="taxonomic scope" value="Eukaryota"/>
</dbReference>
<dbReference type="GO" id="GO:0046487">
    <property type="term" value="P:glyoxylate metabolic process"/>
    <property type="evidence" value="ECO:0007669"/>
    <property type="project" value="TreeGrafter"/>
</dbReference>
<dbReference type="AlphaFoldDB" id="T1KAE9"/>
<keyword evidence="11" id="KW-1185">Reference proteome</keyword>
<dbReference type="EC" id="5.3.1.22" evidence="4 7"/>
<evidence type="ECO:0000259" key="9">
    <source>
        <dbReference type="Pfam" id="PF01261"/>
    </source>
</evidence>
<proteinExistence type="inferred from homology"/>
<accession>T1KAE9</accession>
<dbReference type="Pfam" id="PF01261">
    <property type="entry name" value="AP_endonuc_2"/>
    <property type="match status" value="1"/>
</dbReference>
<dbReference type="EMBL" id="CAEY01001938">
    <property type="status" value="NOT_ANNOTATED_CDS"/>
    <property type="molecule type" value="Genomic_DNA"/>
</dbReference>
<comment type="similarity">
    <text evidence="3 7">Belongs to the hyi family.</text>
</comment>
<dbReference type="KEGG" id="tut:107362476"/>
<organism evidence="10 11">
    <name type="scientific">Tetranychus urticae</name>
    <name type="common">Two-spotted spider mite</name>
    <dbReference type="NCBI Taxonomy" id="32264"/>
    <lineage>
        <taxon>Eukaryota</taxon>
        <taxon>Metazoa</taxon>
        <taxon>Ecdysozoa</taxon>
        <taxon>Arthropoda</taxon>
        <taxon>Chelicerata</taxon>
        <taxon>Arachnida</taxon>
        <taxon>Acari</taxon>
        <taxon>Acariformes</taxon>
        <taxon>Trombidiformes</taxon>
        <taxon>Prostigmata</taxon>
        <taxon>Eleutherengona</taxon>
        <taxon>Raphignathae</taxon>
        <taxon>Tetranychoidea</taxon>
        <taxon>Tetranychidae</taxon>
        <taxon>Tetranychus</taxon>
    </lineage>
</organism>
<keyword evidence="6 7" id="KW-0413">Isomerase</keyword>
<name>T1KAE9_TETUR</name>
<dbReference type="PANTHER" id="PTHR43489:SF6">
    <property type="entry name" value="HYDROXYPYRUVATE ISOMERASE-RELATED"/>
    <property type="match status" value="1"/>
</dbReference>
<evidence type="ECO:0000256" key="4">
    <source>
        <dbReference type="ARBA" id="ARBA00012570"/>
    </source>
</evidence>
<feature type="active site" description="Proton donor/acceptor" evidence="8">
    <location>
        <position position="251"/>
    </location>
</feature>
<evidence type="ECO:0000256" key="7">
    <source>
        <dbReference type="PIRNR" id="PIRNR006241"/>
    </source>
</evidence>
<dbReference type="PIRSF" id="PIRSF006241">
    <property type="entry name" value="HyI"/>
    <property type="match status" value="1"/>
</dbReference>
<evidence type="ECO:0000256" key="5">
    <source>
        <dbReference type="ARBA" id="ARBA00017985"/>
    </source>
</evidence>
<comment type="function">
    <text evidence="2 7">Catalyzes the reversible isomerization between hydroxypyruvate and 2-hydroxy-3-oxopropanoate (also termed tartronate semialdehyde).</text>
</comment>